<organism evidence="3 4">
    <name type="scientific">Paenibacillus lautus</name>
    <name type="common">Bacillus lautus</name>
    <dbReference type="NCBI Taxonomy" id="1401"/>
    <lineage>
        <taxon>Bacteria</taxon>
        <taxon>Bacillati</taxon>
        <taxon>Bacillota</taxon>
        <taxon>Bacilli</taxon>
        <taxon>Bacillales</taxon>
        <taxon>Paenibacillaceae</taxon>
        <taxon>Paenibacillus</taxon>
    </lineage>
</organism>
<feature type="domain" description="SLH" evidence="2">
    <location>
        <begin position="21"/>
        <end position="84"/>
    </location>
</feature>
<dbReference type="InterPro" id="IPR001119">
    <property type="entry name" value="SLH_dom"/>
</dbReference>
<feature type="chain" id="PRO_5010225327" evidence="1">
    <location>
        <begin position="26"/>
        <end position="309"/>
    </location>
</feature>
<evidence type="ECO:0000313" key="3">
    <source>
        <dbReference type="EMBL" id="OME95324.1"/>
    </source>
</evidence>
<keyword evidence="1" id="KW-0732">Signal</keyword>
<dbReference type="AlphaFoldDB" id="A0A1R1B6Z8"/>
<accession>A0A1R1B6Z8</accession>
<gene>
    <name evidence="3" type="ORF">BK123_09695</name>
</gene>
<evidence type="ECO:0000313" key="4">
    <source>
        <dbReference type="Proteomes" id="UP000187074"/>
    </source>
</evidence>
<dbReference type="OrthoDB" id="1738667at2"/>
<comment type="caution">
    <text evidence="3">The sequence shown here is derived from an EMBL/GenBank/DDBJ whole genome shotgun (WGS) entry which is preliminary data.</text>
</comment>
<proteinExistence type="predicted"/>
<dbReference type="Pfam" id="PF00395">
    <property type="entry name" value="SLH"/>
    <property type="match status" value="1"/>
</dbReference>
<dbReference type="PROSITE" id="PS51272">
    <property type="entry name" value="SLH"/>
    <property type="match status" value="1"/>
</dbReference>
<dbReference type="Proteomes" id="UP000187074">
    <property type="component" value="Unassembled WGS sequence"/>
</dbReference>
<dbReference type="InterPro" id="IPR025748">
    <property type="entry name" value="PrcB_C_dom"/>
</dbReference>
<name>A0A1R1B6Z8_PAELA</name>
<dbReference type="Pfam" id="PF14343">
    <property type="entry name" value="PrcB_C"/>
    <property type="match status" value="1"/>
</dbReference>
<evidence type="ECO:0000256" key="1">
    <source>
        <dbReference type="SAM" id="SignalP"/>
    </source>
</evidence>
<feature type="signal peptide" evidence="1">
    <location>
        <begin position="1"/>
        <end position="25"/>
    </location>
</feature>
<reference evidence="3 4" key="1">
    <citation type="submission" date="2016-11" db="EMBL/GenBank/DDBJ databases">
        <title>Paenibacillus species isolates.</title>
        <authorList>
            <person name="Beno S.M."/>
        </authorList>
    </citation>
    <scope>NUCLEOTIDE SEQUENCE [LARGE SCALE GENOMIC DNA]</scope>
    <source>
        <strain evidence="3 4">FSL F4-0100</strain>
    </source>
</reference>
<dbReference type="RefSeq" id="WP_076322131.1">
    <property type="nucleotide sequence ID" value="NZ_JBCMZZ010000008.1"/>
</dbReference>
<protein>
    <submittedName>
        <fullName evidence="3">S-layer protein</fullName>
    </submittedName>
</protein>
<evidence type="ECO:0000259" key="2">
    <source>
        <dbReference type="PROSITE" id="PS51272"/>
    </source>
</evidence>
<dbReference type="EMBL" id="MRTF01000002">
    <property type="protein sequence ID" value="OME95324.1"/>
    <property type="molecule type" value="Genomic_DNA"/>
</dbReference>
<sequence>MKKTTKLLTAMLVTSSLLGAGAASAFNDIQEEQPLQMVKELQAKGIIQGISADKFAPAKTITTAQAVQMIVNVADLKVQPNYTGRSFDSVPKDAWFADAVNIAAQNGLSVSADMKWNEPITREGFATLLSEAIQKTGNYPVVMMYLHVADEDLMKEESRGAVQFLLLTKIAELDANAKFHPAKSLTRIEAAELAYNSIQFIEEHQKNMIPEKPGQSEPDVSTSVVKVDDAQNKVTVTKEDLPNPGYGIKITSVDYVSDTEAVIYYKVLQPDPDKMYPQVISKSSDDVLVPSKYTKITVKAEATLDHPAK</sequence>
<dbReference type="STRING" id="1401.BK123_09695"/>